<evidence type="ECO:0000313" key="3">
    <source>
        <dbReference type="Proteomes" id="UP000479226"/>
    </source>
</evidence>
<dbReference type="EMBL" id="JAAKZI010000004">
    <property type="protein sequence ID" value="NGN82682.1"/>
    <property type="molecule type" value="Genomic_DNA"/>
</dbReference>
<evidence type="ECO:0000259" key="1">
    <source>
        <dbReference type="Pfam" id="PF01636"/>
    </source>
</evidence>
<dbReference type="Pfam" id="PF01636">
    <property type="entry name" value="APH"/>
    <property type="match status" value="1"/>
</dbReference>
<proteinExistence type="predicted"/>
<feature type="domain" description="Aminoglycoside phosphotransferase" evidence="1">
    <location>
        <begin position="100"/>
        <end position="157"/>
    </location>
</feature>
<protein>
    <submittedName>
        <fullName evidence="2">Aminoglycoside phosphotransferase family protein</fullName>
    </submittedName>
</protein>
<comment type="caution">
    <text evidence="2">The sequence shown here is derived from an EMBL/GenBank/DDBJ whole genome shotgun (WGS) entry which is preliminary data.</text>
</comment>
<dbReference type="InterPro" id="IPR011009">
    <property type="entry name" value="Kinase-like_dom_sf"/>
</dbReference>
<sequence length="244" mass="27222">MTELLPGGNMNAVERDGDTVTRHAGPWTPTVHRYLRYLVRAGVDWIPQPLGIEGTRERLTFVGGEVPLYPLPDWVWEEHVLADGARRLRELHDASVGFGLDNAVWQSPAKVPAEVICHNDFAPHNLAFANGRVVGAIDFDMCSPGPRLWDLAYFATRAVPLTQEPMPGAPGMGQARKRVQVMLDAYGSDATWDDVLRLAVIRLWDLADLSREKALELGKPELDDDADVYVRDARFLAALRMDEK</sequence>
<dbReference type="InterPro" id="IPR002575">
    <property type="entry name" value="Aminoglycoside_PTrfase"/>
</dbReference>
<reference evidence="2 3" key="1">
    <citation type="submission" date="2020-02" db="EMBL/GenBank/DDBJ databases">
        <title>Genome sequence of the type strain DSM 27180 of Arthrobacter silviterrae.</title>
        <authorList>
            <person name="Gao J."/>
            <person name="Sun J."/>
        </authorList>
    </citation>
    <scope>NUCLEOTIDE SEQUENCE [LARGE SCALE GENOMIC DNA]</scope>
    <source>
        <strain evidence="2 3">DSM 27180</strain>
    </source>
</reference>
<dbReference type="Proteomes" id="UP000479226">
    <property type="component" value="Unassembled WGS sequence"/>
</dbReference>
<evidence type="ECO:0000313" key="2">
    <source>
        <dbReference type="EMBL" id="NGN82682.1"/>
    </source>
</evidence>
<accession>A0ABX0DER3</accession>
<organism evidence="2 3">
    <name type="scientific">Arthrobacter silviterrae</name>
    <dbReference type="NCBI Taxonomy" id="2026658"/>
    <lineage>
        <taxon>Bacteria</taxon>
        <taxon>Bacillati</taxon>
        <taxon>Actinomycetota</taxon>
        <taxon>Actinomycetes</taxon>
        <taxon>Micrococcales</taxon>
        <taxon>Micrococcaceae</taxon>
        <taxon>Arthrobacter</taxon>
    </lineage>
</organism>
<gene>
    <name evidence="2" type="ORF">G6N77_04275</name>
</gene>
<dbReference type="SUPFAM" id="SSF56112">
    <property type="entry name" value="Protein kinase-like (PK-like)"/>
    <property type="match status" value="1"/>
</dbReference>
<dbReference type="RefSeq" id="WP_165180769.1">
    <property type="nucleotide sequence ID" value="NZ_JAAKZI010000004.1"/>
</dbReference>
<dbReference type="Gene3D" id="3.90.1200.10">
    <property type="match status" value="1"/>
</dbReference>
<name>A0ABX0DER3_9MICC</name>
<keyword evidence="3" id="KW-1185">Reference proteome</keyword>